<name>A0A9E6MR24_9ACTN</name>
<evidence type="ECO:0000313" key="1">
    <source>
        <dbReference type="EMBL" id="NHM13192.1"/>
    </source>
</evidence>
<evidence type="ECO:0000313" key="2">
    <source>
        <dbReference type="EMBL" id="QTU84716.1"/>
    </source>
</evidence>
<organism evidence="2 4">
    <name type="scientific">Xiamenia xianingshaonis</name>
    <dbReference type="NCBI Taxonomy" id="2682776"/>
    <lineage>
        <taxon>Bacteria</taxon>
        <taxon>Bacillati</taxon>
        <taxon>Actinomycetota</taxon>
        <taxon>Coriobacteriia</taxon>
        <taxon>Eggerthellales</taxon>
        <taxon>Eggerthellaceae</taxon>
        <taxon>Xiamenia</taxon>
    </lineage>
</organism>
<reference evidence="2" key="2">
    <citation type="submission" date="2021-04" db="EMBL/GenBank/DDBJ databases">
        <title>Novel species in family Eggerthellaceae.</title>
        <authorList>
            <person name="Zhang G."/>
        </authorList>
    </citation>
    <scope>NUCLEOTIDE SEQUENCE</scope>
    <source>
        <strain evidence="2">Zg-886</strain>
    </source>
</reference>
<dbReference type="EMBL" id="WPCR01000001">
    <property type="protein sequence ID" value="NHM13192.1"/>
    <property type="molecule type" value="Genomic_DNA"/>
</dbReference>
<dbReference type="RefSeq" id="WP_165059468.1">
    <property type="nucleotide sequence ID" value="NZ_CP072829.1"/>
</dbReference>
<protein>
    <submittedName>
        <fullName evidence="2">CDP-alcohol phosphatidyltransferase</fullName>
    </submittedName>
</protein>
<evidence type="ECO:0000313" key="3">
    <source>
        <dbReference type="Proteomes" id="UP000636394"/>
    </source>
</evidence>
<keyword evidence="3" id="KW-1185">Reference proteome</keyword>
<gene>
    <name evidence="1" type="ORF">GMI68_00120</name>
    <name evidence="2" type="ORF">J7S26_01980</name>
</gene>
<dbReference type="KEGG" id="ebz:J7S26_01980"/>
<sequence length="100" mass="11292">MGRKAVEELDINAEELSTYLHAKHSVYMDYQGASYYITDANDQYWRAQDATQLNEKGHYIDASELVPTLSEFLTLPFLDGASVTDVFPEATFYASVKDEA</sequence>
<reference evidence="1 3" key="1">
    <citation type="submission" date="2019-11" db="EMBL/GenBank/DDBJ databases">
        <title>Eggerthellaceae novel genus isolated from the rectal contents of marmort.</title>
        <authorList>
            <person name="Zhang G."/>
        </authorList>
    </citation>
    <scope>NUCLEOTIDE SEQUENCE [LARGE SCALE GENOMIC DNA]</scope>
    <source>
        <strain evidence="1">Zg-886</strain>
        <strain evidence="3">zg-886</strain>
    </source>
</reference>
<accession>A0A9E6MR24</accession>
<proteinExistence type="predicted"/>
<dbReference type="EMBL" id="CP072829">
    <property type="protein sequence ID" value="QTU84716.1"/>
    <property type="molecule type" value="Genomic_DNA"/>
</dbReference>
<dbReference type="AlphaFoldDB" id="A0A9E6MR24"/>
<evidence type="ECO:0000313" key="4">
    <source>
        <dbReference type="Proteomes" id="UP000671910"/>
    </source>
</evidence>
<dbReference type="Proteomes" id="UP000636394">
    <property type="component" value="Unassembled WGS sequence"/>
</dbReference>
<dbReference type="Proteomes" id="UP000671910">
    <property type="component" value="Chromosome"/>
</dbReference>